<keyword evidence="4" id="KW-0804">Transcription</keyword>
<dbReference type="PANTHER" id="PTHR43133:SF60">
    <property type="entry name" value="RNA POLYMERASE SIGMA FACTOR SIGV"/>
    <property type="match status" value="1"/>
</dbReference>
<dbReference type="CDD" id="cd06171">
    <property type="entry name" value="Sigma70_r4"/>
    <property type="match status" value="1"/>
</dbReference>
<evidence type="ECO:0000259" key="6">
    <source>
        <dbReference type="Pfam" id="PF08281"/>
    </source>
</evidence>
<dbReference type="PANTHER" id="PTHR43133">
    <property type="entry name" value="RNA POLYMERASE ECF-TYPE SIGMA FACTO"/>
    <property type="match status" value="1"/>
</dbReference>
<keyword evidence="8" id="KW-1185">Reference proteome</keyword>
<dbReference type="InterPro" id="IPR014284">
    <property type="entry name" value="RNA_pol_sigma-70_dom"/>
</dbReference>
<feature type="domain" description="RNA polymerase sigma-70 region 2" evidence="5">
    <location>
        <begin position="26"/>
        <end position="90"/>
    </location>
</feature>
<dbReference type="InterPro" id="IPR036388">
    <property type="entry name" value="WH-like_DNA-bd_sf"/>
</dbReference>
<evidence type="ECO:0000256" key="1">
    <source>
        <dbReference type="ARBA" id="ARBA00010641"/>
    </source>
</evidence>
<evidence type="ECO:0000313" key="7">
    <source>
        <dbReference type="EMBL" id="MFE8700407.1"/>
    </source>
</evidence>
<dbReference type="InterPro" id="IPR007627">
    <property type="entry name" value="RNA_pol_sigma70_r2"/>
</dbReference>
<dbReference type="RefSeq" id="WP_389359542.1">
    <property type="nucleotide sequence ID" value="NZ_JBIACK010000002.1"/>
</dbReference>
<keyword evidence="3" id="KW-0731">Sigma factor</keyword>
<comment type="caution">
    <text evidence="7">The sequence shown here is derived from an EMBL/GenBank/DDBJ whole genome shotgun (WGS) entry which is preliminary data.</text>
</comment>
<dbReference type="InterPro" id="IPR039425">
    <property type="entry name" value="RNA_pol_sigma-70-like"/>
</dbReference>
<dbReference type="SUPFAM" id="SSF88659">
    <property type="entry name" value="Sigma3 and sigma4 domains of RNA polymerase sigma factors"/>
    <property type="match status" value="1"/>
</dbReference>
<dbReference type="Proteomes" id="UP001601059">
    <property type="component" value="Unassembled WGS sequence"/>
</dbReference>
<comment type="similarity">
    <text evidence="1">Belongs to the sigma-70 factor family. ECF subfamily.</text>
</comment>
<keyword evidence="2" id="KW-0805">Transcription regulation</keyword>
<evidence type="ECO:0000313" key="8">
    <source>
        <dbReference type="Proteomes" id="UP001601059"/>
    </source>
</evidence>
<dbReference type="Gene3D" id="1.10.10.10">
    <property type="entry name" value="Winged helix-like DNA-binding domain superfamily/Winged helix DNA-binding domain"/>
    <property type="match status" value="1"/>
</dbReference>
<accession>A0ABW6K897</accession>
<gene>
    <name evidence="7" type="ORF">ACFYKX_07270</name>
</gene>
<dbReference type="InterPro" id="IPR013325">
    <property type="entry name" value="RNA_pol_sigma_r2"/>
</dbReference>
<dbReference type="InterPro" id="IPR013324">
    <property type="entry name" value="RNA_pol_sigma_r3/r4-like"/>
</dbReference>
<name>A0ABW6K897_9BACI</name>
<dbReference type="Pfam" id="PF04542">
    <property type="entry name" value="Sigma70_r2"/>
    <property type="match status" value="1"/>
</dbReference>
<dbReference type="InterPro" id="IPR013249">
    <property type="entry name" value="RNA_pol_sigma70_r4_t2"/>
</dbReference>
<dbReference type="SUPFAM" id="SSF88946">
    <property type="entry name" value="Sigma2 domain of RNA polymerase sigma factors"/>
    <property type="match status" value="1"/>
</dbReference>
<reference evidence="7 8" key="1">
    <citation type="submission" date="2024-08" db="EMBL/GenBank/DDBJ databases">
        <title>Two novel Cytobacillus novel species.</title>
        <authorList>
            <person name="Liu G."/>
        </authorList>
    </citation>
    <scope>NUCLEOTIDE SEQUENCE [LARGE SCALE GENOMIC DNA]</scope>
    <source>
        <strain evidence="7 8">FJAT-54145</strain>
    </source>
</reference>
<evidence type="ECO:0000256" key="3">
    <source>
        <dbReference type="ARBA" id="ARBA00023082"/>
    </source>
</evidence>
<protein>
    <submittedName>
        <fullName evidence="7">Sigma-70 family RNA polymerase sigma factor</fullName>
    </submittedName>
</protein>
<sequence length="189" mass="22832">MRLNHKKHQKQVDVQSIDKERMIEELVDTLGTHILRLAFTYVKDKKIAEDITQEVFLKCFQKWDQFRGDSNIKTWVYSITINLCKDYLKSWSFRNLLFYDFTTRQDGFGENALDLLLEKSQKKRLATHVLNLPIKYREVLILFYYEDYSIEEISTFLNTNENTLRTRLRRAKELLKKAYLKEKRDEYGQ</sequence>
<evidence type="ECO:0000256" key="2">
    <source>
        <dbReference type="ARBA" id="ARBA00023015"/>
    </source>
</evidence>
<evidence type="ECO:0000256" key="4">
    <source>
        <dbReference type="ARBA" id="ARBA00023163"/>
    </source>
</evidence>
<dbReference type="Gene3D" id="1.10.1740.10">
    <property type="match status" value="1"/>
</dbReference>
<feature type="domain" description="RNA polymerase sigma factor 70 region 4 type 2" evidence="6">
    <location>
        <begin position="131"/>
        <end position="175"/>
    </location>
</feature>
<dbReference type="NCBIfam" id="TIGR02937">
    <property type="entry name" value="sigma70-ECF"/>
    <property type="match status" value="1"/>
</dbReference>
<dbReference type="EMBL" id="JBIACK010000002">
    <property type="protein sequence ID" value="MFE8700407.1"/>
    <property type="molecule type" value="Genomic_DNA"/>
</dbReference>
<organism evidence="7 8">
    <name type="scientific">Cytobacillus spartinae</name>
    <dbReference type="NCBI Taxonomy" id="3299023"/>
    <lineage>
        <taxon>Bacteria</taxon>
        <taxon>Bacillati</taxon>
        <taxon>Bacillota</taxon>
        <taxon>Bacilli</taxon>
        <taxon>Bacillales</taxon>
        <taxon>Bacillaceae</taxon>
        <taxon>Cytobacillus</taxon>
    </lineage>
</organism>
<proteinExistence type="inferred from homology"/>
<dbReference type="NCBIfam" id="NF006930">
    <property type="entry name" value="PRK09415.1"/>
    <property type="match status" value="1"/>
</dbReference>
<dbReference type="Pfam" id="PF08281">
    <property type="entry name" value="Sigma70_r4_2"/>
    <property type="match status" value="1"/>
</dbReference>
<evidence type="ECO:0000259" key="5">
    <source>
        <dbReference type="Pfam" id="PF04542"/>
    </source>
</evidence>